<organism evidence="2 3">
    <name type="scientific">Rhodopseudomonas palustris</name>
    <dbReference type="NCBI Taxonomy" id="1076"/>
    <lineage>
        <taxon>Bacteria</taxon>
        <taxon>Pseudomonadati</taxon>
        <taxon>Pseudomonadota</taxon>
        <taxon>Alphaproteobacteria</taxon>
        <taxon>Hyphomicrobiales</taxon>
        <taxon>Nitrobacteraceae</taxon>
        <taxon>Rhodopseudomonas</taxon>
    </lineage>
</organism>
<evidence type="ECO:0000313" key="2">
    <source>
        <dbReference type="EMBL" id="RJF74334.1"/>
    </source>
</evidence>
<proteinExistence type="predicted"/>
<dbReference type="EMBL" id="QYYD01000011">
    <property type="protein sequence ID" value="RJF74334.1"/>
    <property type="molecule type" value="Genomic_DNA"/>
</dbReference>
<reference evidence="2 3" key="1">
    <citation type="submission" date="2018-09" db="EMBL/GenBank/DDBJ databases">
        <title>Draft genome sequence of Rhodopseudomonas palustris 2.1.18.</title>
        <authorList>
            <person name="Robertson S.L."/>
            <person name="Meyer T.E."/>
            <person name="Kyndt J.A."/>
        </authorList>
    </citation>
    <scope>NUCLEOTIDE SEQUENCE [LARGE SCALE GENOMIC DNA]</scope>
    <source>
        <strain evidence="2 3">2.1.18</strain>
    </source>
</reference>
<protein>
    <submittedName>
        <fullName evidence="2">Twin-arginine translocation pathway signal protein</fullName>
    </submittedName>
</protein>
<keyword evidence="1" id="KW-0812">Transmembrane</keyword>
<dbReference type="AlphaFoldDB" id="A0A418VE18"/>
<evidence type="ECO:0000256" key="1">
    <source>
        <dbReference type="SAM" id="Phobius"/>
    </source>
</evidence>
<comment type="caution">
    <text evidence="2">The sequence shown here is derived from an EMBL/GenBank/DDBJ whole genome shotgun (WGS) entry which is preliminary data.</text>
</comment>
<keyword evidence="1" id="KW-1133">Transmembrane helix</keyword>
<accession>A0A418VE18</accession>
<dbReference type="RefSeq" id="WP_119856909.1">
    <property type="nucleotide sequence ID" value="NZ_QYYD01000011.1"/>
</dbReference>
<feature type="transmembrane region" description="Helical" evidence="1">
    <location>
        <begin position="18"/>
        <end position="42"/>
    </location>
</feature>
<keyword evidence="1" id="KW-0472">Membrane</keyword>
<name>A0A418VE18_RHOPL</name>
<sequence length="44" mass="4662">MQHLELHSLPLGLTGREILVSLIIAVAALVLTPVVGLFVLLLTS</sequence>
<evidence type="ECO:0000313" key="3">
    <source>
        <dbReference type="Proteomes" id="UP000285523"/>
    </source>
</evidence>
<gene>
    <name evidence="2" type="ORF">D4Q52_12620</name>
</gene>
<dbReference type="Proteomes" id="UP000285523">
    <property type="component" value="Unassembled WGS sequence"/>
</dbReference>